<evidence type="ECO:0000313" key="8">
    <source>
        <dbReference type="EMBL" id="OOF33925.1"/>
    </source>
</evidence>
<feature type="transmembrane region" description="Helical" evidence="5">
    <location>
        <begin position="517"/>
        <end position="542"/>
    </location>
</feature>
<evidence type="ECO:0000256" key="3">
    <source>
        <dbReference type="ARBA" id="ARBA00022989"/>
    </source>
</evidence>
<keyword evidence="3 5" id="KW-1133">Transmembrane helix</keyword>
<accession>A0ABX3KQT2</accession>
<dbReference type="PROSITE" id="PS50928">
    <property type="entry name" value="ABC_TM1"/>
    <property type="match status" value="1"/>
</dbReference>
<dbReference type="Pfam" id="PF00528">
    <property type="entry name" value="BPD_transp_1"/>
    <property type="match status" value="1"/>
</dbReference>
<evidence type="ECO:0000313" key="9">
    <source>
        <dbReference type="Proteomes" id="UP000189431"/>
    </source>
</evidence>
<evidence type="ECO:0000256" key="6">
    <source>
        <dbReference type="SAM" id="MobiDB-lite"/>
    </source>
</evidence>
<evidence type="ECO:0000256" key="5">
    <source>
        <dbReference type="RuleBase" id="RU363032"/>
    </source>
</evidence>
<feature type="transmembrane region" description="Helical" evidence="5">
    <location>
        <begin position="456"/>
        <end position="479"/>
    </location>
</feature>
<evidence type="ECO:0000256" key="2">
    <source>
        <dbReference type="ARBA" id="ARBA00022692"/>
    </source>
</evidence>
<feature type="transmembrane region" description="Helical" evidence="5">
    <location>
        <begin position="491"/>
        <end position="511"/>
    </location>
</feature>
<dbReference type="CDD" id="cd06261">
    <property type="entry name" value="TM_PBP2"/>
    <property type="match status" value="1"/>
</dbReference>
<keyword evidence="2 5" id="KW-0812">Transmembrane</keyword>
<dbReference type="EMBL" id="MUFR01000019">
    <property type="protein sequence ID" value="OOF33925.1"/>
    <property type="molecule type" value="Genomic_DNA"/>
</dbReference>
<keyword evidence="5" id="KW-0813">Transport</keyword>
<feature type="compositionally biased region" description="Low complexity" evidence="6">
    <location>
        <begin position="104"/>
        <end position="114"/>
    </location>
</feature>
<dbReference type="Gene3D" id="1.10.3720.10">
    <property type="entry name" value="MetI-like"/>
    <property type="match status" value="2"/>
</dbReference>
<feature type="transmembrane region" description="Helical" evidence="5">
    <location>
        <begin position="648"/>
        <end position="668"/>
    </location>
</feature>
<comment type="similarity">
    <text evidence="5">Belongs to the binding-protein-dependent transport system permease family.</text>
</comment>
<feature type="transmembrane region" description="Helical" evidence="5">
    <location>
        <begin position="717"/>
        <end position="738"/>
    </location>
</feature>
<organism evidence="8 9">
    <name type="scientific">Salinivibrio costicola subsp. alcaliphilus</name>
    <dbReference type="NCBI Taxonomy" id="272773"/>
    <lineage>
        <taxon>Bacteria</taxon>
        <taxon>Pseudomonadati</taxon>
        <taxon>Pseudomonadota</taxon>
        <taxon>Gammaproteobacteria</taxon>
        <taxon>Vibrionales</taxon>
        <taxon>Vibrionaceae</taxon>
        <taxon>Salinivibrio</taxon>
    </lineage>
</organism>
<dbReference type="RefSeq" id="WP_077669522.1">
    <property type="nucleotide sequence ID" value="NZ_MUFR01000019.1"/>
</dbReference>
<comment type="caution">
    <text evidence="8">The sequence shown here is derived from an EMBL/GenBank/DDBJ whole genome shotgun (WGS) entry which is preliminary data.</text>
</comment>
<feature type="transmembrane region" description="Helical" evidence="5">
    <location>
        <begin position="603"/>
        <end position="627"/>
    </location>
</feature>
<feature type="transmembrane region" description="Helical" evidence="5">
    <location>
        <begin position="25"/>
        <end position="52"/>
    </location>
</feature>
<dbReference type="Gene3D" id="2.130.10.10">
    <property type="entry name" value="YVTN repeat-like/Quinoprotein amine dehydrogenase"/>
    <property type="match status" value="1"/>
</dbReference>
<dbReference type="SUPFAM" id="SSF101908">
    <property type="entry name" value="Putative isomerase YbhE"/>
    <property type="match status" value="1"/>
</dbReference>
<keyword evidence="4 5" id="KW-0472">Membrane</keyword>
<dbReference type="InterPro" id="IPR015943">
    <property type="entry name" value="WD40/YVTN_repeat-like_dom_sf"/>
</dbReference>
<dbReference type="SUPFAM" id="SSF161098">
    <property type="entry name" value="MetI-like"/>
    <property type="match status" value="1"/>
</dbReference>
<dbReference type="PANTHER" id="PTHR42727">
    <property type="entry name" value="PHOSPHATE TRANSPORT SYSTEM PERMEASE PROTEIN"/>
    <property type="match status" value="1"/>
</dbReference>
<keyword evidence="9" id="KW-1185">Reference proteome</keyword>
<feature type="transmembrane region" description="Helical" evidence="5">
    <location>
        <begin position="554"/>
        <end position="577"/>
    </location>
</feature>
<dbReference type="InterPro" id="IPR000515">
    <property type="entry name" value="MetI-like"/>
</dbReference>
<dbReference type="PANTHER" id="PTHR42727:SF1">
    <property type="entry name" value="PHOSPHATE TRANSPORT SYSTEM PERMEASE"/>
    <property type="match status" value="1"/>
</dbReference>
<evidence type="ECO:0000256" key="1">
    <source>
        <dbReference type="ARBA" id="ARBA00004651"/>
    </source>
</evidence>
<name>A0ABX3KQT2_SALCS</name>
<feature type="region of interest" description="Disordered" evidence="6">
    <location>
        <begin position="97"/>
        <end position="118"/>
    </location>
</feature>
<dbReference type="Proteomes" id="UP000189431">
    <property type="component" value="Unassembled WGS sequence"/>
</dbReference>
<gene>
    <name evidence="8" type="ORF">BZJ21_08165</name>
</gene>
<sequence>MTHSSPSLSDTKRARRLKDKLTRQTVRFGGVMVLVTLLLLFFYLLTVVIPLFHQASVTLSERFSVSSPGAPRFVGADNRNQLVYSLDETGVLTVARRPRQSSMPQQPQQPQQPQEKTTFPQAETVLQRALSTLSDPAMSWAQATAPFIAVENAPGEVGVWQLRFGNDDQASDAVIPQLSRISAFGGPVTVDANRQPLDKIALAIPDSLHGQPIAPVLAAVTADNQLMIYRGQHKTSFPLSAPVNQLALSGDGQRLFIRQHHTLSVWQVNNDMPIKRERLDLTHVNDSSVVNMTLLAGGRSLILQHQNGDLTQWFDVLKSGEPSLTNVRTFSPGAGAKIIAPELHRKSVATVDDTGQLSLVHVTSEKQRHFDKRFTSVPEALAFAPRANALMAVTQNQWQWLAVDNPHPEVSLHSLWQKVWYEGYSSPQYVWQSTSADDSFEAKLSVVPVIFGTLKVAVVALLFAVPMAIGAAIYTAYFMSSGLRRWVKPTVETIEALPTVIIGFLAGLWLAPWVEAHIASVFMLLILIPFVLLGLSACWRMIPRYARRRLPDNAQILVIIPVLLLVGTMAVSLGPWIEQIWLGGDARQFITHELGIGYDQRNALVVGISMGFAVVPTIFSIAEDAIFSVPPHLKQGALALGATHWQTLMRVVLLIASPGIFSAVMMGLGRAVGETMIVLMATGNTPIMDWNLLEGLRTLSANIAIEMPESEVGSSHYRVLFLTAFILFVFTFVFNTLAELVRQRLRDKYSHL</sequence>
<proteinExistence type="inferred from homology"/>
<dbReference type="InterPro" id="IPR035906">
    <property type="entry name" value="MetI-like_sf"/>
</dbReference>
<feature type="domain" description="ABC transmembrane type-1" evidence="7">
    <location>
        <begin position="450"/>
        <end position="738"/>
    </location>
</feature>
<reference evidence="9" key="1">
    <citation type="submission" date="2017-01" db="EMBL/GenBank/DDBJ databases">
        <title>Draft genome of the species Salinivibrio costicola subsp. alcaliphilus.</title>
        <authorList>
            <person name="Lopez-Hermoso C."/>
            <person name="De La Haba R."/>
            <person name="Sanchez-Porro C."/>
            <person name="Ventosa A."/>
        </authorList>
    </citation>
    <scope>NUCLEOTIDE SEQUENCE [LARGE SCALE GENOMIC DNA]</scope>
    <source>
        <strain evidence="9">CBH448</strain>
    </source>
</reference>
<protein>
    <recommendedName>
        <fullName evidence="7">ABC transmembrane type-1 domain-containing protein</fullName>
    </recommendedName>
</protein>
<evidence type="ECO:0000256" key="4">
    <source>
        <dbReference type="ARBA" id="ARBA00023136"/>
    </source>
</evidence>
<evidence type="ECO:0000259" key="7">
    <source>
        <dbReference type="PROSITE" id="PS50928"/>
    </source>
</evidence>
<comment type="subcellular location">
    <subcellularLocation>
        <location evidence="1 5">Cell membrane</location>
        <topology evidence="1 5">Multi-pass membrane protein</topology>
    </subcellularLocation>
</comment>